<dbReference type="PIRSF" id="PIRSF001013">
    <property type="entry name" value="Barnase"/>
    <property type="match status" value="1"/>
</dbReference>
<dbReference type="Pfam" id="PF00545">
    <property type="entry name" value="Ribonuclease"/>
    <property type="match status" value="1"/>
</dbReference>
<proteinExistence type="inferred from homology"/>
<accession>A0A368MX92</accession>
<dbReference type="SUPFAM" id="SSF53933">
    <property type="entry name" value="Microbial ribonucleases"/>
    <property type="match status" value="1"/>
</dbReference>
<evidence type="ECO:0000256" key="7">
    <source>
        <dbReference type="PIRNR" id="PIRNR001013"/>
    </source>
</evidence>
<feature type="active site" description="Proton donor" evidence="8">
    <location>
        <position position="156"/>
    </location>
</feature>
<keyword evidence="5 7" id="KW-0540">Nuclease</keyword>
<dbReference type="EMBL" id="QPIE01000005">
    <property type="protein sequence ID" value="RCU42788.1"/>
    <property type="molecule type" value="Genomic_DNA"/>
</dbReference>
<evidence type="ECO:0000256" key="3">
    <source>
        <dbReference type="ARBA" id="ARBA00022214"/>
    </source>
</evidence>
<keyword evidence="9" id="KW-0472">Membrane</keyword>
<protein>
    <recommendedName>
        <fullName evidence="3 7">Ribonuclease</fullName>
        <ecNumber evidence="7">3.1.27.-</ecNumber>
    </recommendedName>
</protein>
<feature type="transmembrane region" description="Helical" evidence="9">
    <location>
        <begin position="6"/>
        <end position="26"/>
    </location>
</feature>
<dbReference type="Gene3D" id="3.10.450.30">
    <property type="entry name" value="Microbial ribonucleases"/>
    <property type="match status" value="1"/>
</dbReference>
<keyword evidence="9" id="KW-1133">Transmembrane helix</keyword>
<evidence type="ECO:0000256" key="6">
    <source>
        <dbReference type="ARBA" id="ARBA00022801"/>
    </source>
</evidence>
<comment type="similarity">
    <text evidence="2 7">Belongs to the ribonuclease N1/T1 family.</text>
</comment>
<evidence type="ECO:0000256" key="2">
    <source>
        <dbReference type="ARBA" id="ARBA00009006"/>
    </source>
</evidence>
<dbReference type="OrthoDB" id="9803442at2"/>
<dbReference type="EC" id="3.1.27.-" evidence="7"/>
<sequence>MNSEKIKIFFFFLIGGLIGILLMFAYSQYQSEPKETATALSAKPIEISEPSISHAAIDELTKDSTVINYVKKHHQLPDYYLTKAEARTQGWIPEKGNLCDVLPRKAIGGDRFGNREKKLPAEKIYYEADVNYRCGKRNADRIVYTDSGEIWLTNDHYKSFDKQ</sequence>
<reference evidence="10 11" key="1">
    <citation type="submission" date="2018-07" db="EMBL/GenBank/DDBJ databases">
        <title>Chryseobacterium lacus sp. nov., isolated from lake water.</title>
        <authorList>
            <person name="Li C.-M."/>
        </authorList>
    </citation>
    <scope>NUCLEOTIDE SEQUENCE [LARGE SCALE GENOMIC DNA]</scope>
    <source>
        <strain evidence="10 11">YLOS41</strain>
    </source>
</reference>
<organism evidence="10 11">
    <name type="scientific">Chryseobacterium lacus</name>
    <dbReference type="NCBI Taxonomy" id="2058346"/>
    <lineage>
        <taxon>Bacteria</taxon>
        <taxon>Pseudomonadati</taxon>
        <taxon>Bacteroidota</taxon>
        <taxon>Flavobacteriia</taxon>
        <taxon>Flavobacteriales</taxon>
        <taxon>Weeksellaceae</taxon>
        <taxon>Chryseobacterium group</taxon>
        <taxon>Chryseobacterium</taxon>
    </lineage>
</organism>
<gene>
    <name evidence="10" type="ORF">DQ356_08235</name>
</gene>
<evidence type="ECO:0000256" key="5">
    <source>
        <dbReference type="ARBA" id="ARBA00022722"/>
    </source>
</evidence>
<dbReference type="AlphaFoldDB" id="A0A368MX92"/>
<evidence type="ECO:0000256" key="8">
    <source>
        <dbReference type="PIRSR" id="PIRSR001013-1"/>
    </source>
</evidence>
<comment type="caution">
    <text evidence="10">The sequence shown here is derived from an EMBL/GenBank/DDBJ whole genome shotgun (WGS) entry which is preliminary data.</text>
</comment>
<evidence type="ECO:0000256" key="4">
    <source>
        <dbReference type="ARBA" id="ARBA00022525"/>
    </source>
</evidence>
<keyword evidence="6 7" id="KW-0378">Hydrolase</keyword>
<evidence type="ECO:0000313" key="10">
    <source>
        <dbReference type="EMBL" id="RCU42788.1"/>
    </source>
</evidence>
<dbReference type="InterPro" id="IPR000026">
    <property type="entry name" value="N1-like"/>
</dbReference>
<name>A0A368MX92_9FLAO</name>
<dbReference type="Proteomes" id="UP000252172">
    <property type="component" value="Unassembled WGS sequence"/>
</dbReference>
<comment type="subcellular location">
    <subcellularLocation>
        <location evidence="1 7">Secreted</location>
    </subcellularLocation>
</comment>
<evidence type="ECO:0000313" key="11">
    <source>
        <dbReference type="Proteomes" id="UP000252172"/>
    </source>
</evidence>
<feature type="active site" description="Proton acceptor" evidence="8">
    <location>
        <position position="127"/>
    </location>
</feature>
<keyword evidence="4 7" id="KW-0964">Secreted</keyword>
<dbReference type="InterPro" id="IPR001887">
    <property type="entry name" value="Barnase"/>
</dbReference>
<dbReference type="PRINTS" id="PR00117">
    <property type="entry name" value="BARNASE"/>
</dbReference>
<evidence type="ECO:0000256" key="1">
    <source>
        <dbReference type="ARBA" id="ARBA00004613"/>
    </source>
</evidence>
<dbReference type="GO" id="GO:0004521">
    <property type="term" value="F:RNA endonuclease activity"/>
    <property type="evidence" value="ECO:0007669"/>
    <property type="project" value="UniProtKB-UniRule"/>
</dbReference>
<evidence type="ECO:0000256" key="9">
    <source>
        <dbReference type="SAM" id="Phobius"/>
    </source>
</evidence>
<keyword evidence="11" id="KW-1185">Reference proteome</keyword>
<dbReference type="GO" id="GO:0016787">
    <property type="term" value="F:hydrolase activity"/>
    <property type="evidence" value="ECO:0007669"/>
    <property type="project" value="UniProtKB-KW"/>
</dbReference>
<dbReference type="GO" id="GO:0003723">
    <property type="term" value="F:RNA binding"/>
    <property type="evidence" value="ECO:0007669"/>
    <property type="project" value="UniProtKB-UniRule"/>
</dbReference>
<keyword evidence="9" id="KW-0812">Transmembrane</keyword>
<keyword evidence="7" id="KW-0255">Endonuclease</keyword>
<dbReference type="GO" id="GO:0005576">
    <property type="term" value="C:extracellular region"/>
    <property type="evidence" value="ECO:0007669"/>
    <property type="project" value="UniProtKB-SubCell"/>
</dbReference>
<dbReference type="InterPro" id="IPR016191">
    <property type="entry name" value="Ribonuclease/ribotoxin"/>
</dbReference>
<dbReference type="RefSeq" id="WP_114304000.1">
    <property type="nucleotide sequence ID" value="NZ_QPIE01000005.1"/>
</dbReference>